<reference evidence="2" key="1">
    <citation type="submission" date="2025-08" db="UniProtKB">
        <authorList>
            <consortium name="RefSeq"/>
        </authorList>
    </citation>
    <scope>IDENTIFICATION</scope>
</reference>
<evidence type="ECO:0000313" key="2">
    <source>
        <dbReference type="RefSeq" id="XP_073909405.1"/>
    </source>
</evidence>
<evidence type="ECO:0000313" key="1">
    <source>
        <dbReference type="Proteomes" id="UP001732720"/>
    </source>
</evidence>
<organism evidence="1 2">
    <name type="scientific">Castor canadensis</name>
    <name type="common">American beaver</name>
    <dbReference type="NCBI Taxonomy" id="51338"/>
    <lineage>
        <taxon>Eukaryota</taxon>
        <taxon>Metazoa</taxon>
        <taxon>Chordata</taxon>
        <taxon>Craniata</taxon>
        <taxon>Vertebrata</taxon>
        <taxon>Euteleostomi</taxon>
        <taxon>Mammalia</taxon>
        <taxon>Eutheria</taxon>
        <taxon>Euarchontoglires</taxon>
        <taxon>Glires</taxon>
        <taxon>Rodentia</taxon>
        <taxon>Castorimorpha</taxon>
        <taxon>Castoridae</taxon>
        <taxon>Castor</taxon>
    </lineage>
</organism>
<dbReference type="Proteomes" id="UP001732720">
    <property type="component" value="Chromosome 14"/>
</dbReference>
<name>A0AC58KWW2_CASCN</name>
<accession>A0AC58KWW2</accession>
<keyword evidence="1" id="KW-1185">Reference proteome</keyword>
<protein>
    <submittedName>
        <fullName evidence="2">CD209 antigen-like protein C</fullName>
    </submittedName>
</protein>
<dbReference type="RefSeq" id="XP_073909405.1">
    <property type="nucleotide sequence ID" value="XM_074053304.1"/>
</dbReference>
<proteinExistence type="predicted"/>
<sequence length="275" mass="31306">MLEFGCEMPSIEDFVLNAEVFRGCPCHSHVSLVLKLLSLTLFTILLAAVLVNVSKVPSSQVQEQAKREKIYKEMTQLKAEIYNLCRPCPWDWMFFRGNCYLFSKSQQSWHDSVTACQEVRTQLVVIKSDEEQSFLQLTSKNEGYAWMGLSDLKHEGNWHWVDGSPLLFSFMKYWNEGEPNNNQEEDCAEFRGDGWNDAPCTCEKFWICKNSAAVCSNKLSLFHCHSTCGHNVLAGWQNLAYAIQFFLPVCGCIFGFTFTPLHITLAGAAHRDLGT</sequence>
<gene>
    <name evidence="2" type="primary">LOC109680043</name>
</gene>